<keyword evidence="5" id="KW-0285">Flavoprotein</keyword>
<dbReference type="SUPFAM" id="SSF54862">
    <property type="entry name" value="4Fe-4S ferredoxins"/>
    <property type="match status" value="1"/>
</dbReference>
<dbReference type="Gene3D" id="3.30.70.20">
    <property type="match status" value="1"/>
</dbReference>
<reference evidence="12" key="1">
    <citation type="submission" date="2018-07" db="EMBL/GenBank/DDBJ databases">
        <title>Streptacidiphilus bronchialis DSM 106435 chromosome.</title>
        <authorList>
            <person name="Batra D."/>
            <person name="Gulvik C.A."/>
        </authorList>
    </citation>
    <scope>NUCLEOTIDE SEQUENCE [LARGE SCALE GENOMIC DNA]</scope>
    <source>
        <strain evidence="12">DSM 106435</strain>
    </source>
</reference>
<accession>A0A345SUX0</accession>
<evidence type="ECO:0000256" key="8">
    <source>
        <dbReference type="ARBA" id="ARBA00023004"/>
    </source>
</evidence>
<evidence type="ECO:0000256" key="9">
    <source>
        <dbReference type="ARBA" id="ARBA00023014"/>
    </source>
</evidence>
<dbReference type="Pfam" id="PF13459">
    <property type="entry name" value="Fer4_15"/>
    <property type="match status" value="1"/>
</dbReference>
<dbReference type="SUPFAM" id="SSF142019">
    <property type="entry name" value="Nqo1 FMN-binding domain-like"/>
    <property type="match status" value="1"/>
</dbReference>
<dbReference type="SUPFAM" id="SSF140490">
    <property type="entry name" value="Nqo1C-terminal domain-like"/>
    <property type="match status" value="1"/>
</dbReference>
<dbReference type="GO" id="GO:0051539">
    <property type="term" value="F:4 iron, 4 sulfur cluster binding"/>
    <property type="evidence" value="ECO:0007669"/>
    <property type="project" value="UniProtKB-KW"/>
</dbReference>
<keyword evidence="9" id="KW-0411">Iron-sulfur</keyword>
<keyword evidence="7" id="KW-0479">Metal-binding</keyword>
<keyword evidence="8" id="KW-0408">Iron</keyword>
<protein>
    <submittedName>
        <fullName evidence="11">NADH-quinone oxidoreductase subunit I</fullName>
    </submittedName>
</protein>
<keyword evidence="4" id="KW-0004">4Fe-4S</keyword>
<dbReference type="InterPro" id="IPR037207">
    <property type="entry name" value="Nuop51_4Fe4S-bd_sf"/>
</dbReference>
<dbReference type="PANTHER" id="PTHR11780">
    <property type="entry name" value="NADH-UBIQUINONE OXIDOREDUCTASE FLAVOPROTEIN 1 NDUFV1"/>
    <property type="match status" value="1"/>
</dbReference>
<evidence type="ECO:0000259" key="10">
    <source>
        <dbReference type="SMART" id="SM00928"/>
    </source>
</evidence>
<keyword evidence="12" id="KW-1185">Reference proteome</keyword>
<dbReference type="RefSeq" id="WP_111492102.1">
    <property type="nucleotide sequence ID" value="NZ_CP031264.1"/>
</dbReference>
<dbReference type="PANTHER" id="PTHR11780:SF10">
    <property type="entry name" value="NADH DEHYDROGENASE [UBIQUINONE] FLAVOPROTEIN 1, MITOCHONDRIAL"/>
    <property type="match status" value="1"/>
</dbReference>
<dbReference type="InterPro" id="IPR019575">
    <property type="entry name" value="Nuop51_4Fe4S-bd"/>
</dbReference>
<dbReference type="Proteomes" id="UP000249340">
    <property type="component" value="Chromosome"/>
</dbReference>
<dbReference type="InterPro" id="IPR011538">
    <property type="entry name" value="Nuo51_FMN-bd"/>
</dbReference>
<dbReference type="SMART" id="SM00928">
    <property type="entry name" value="NADH_4Fe-4S"/>
    <property type="match status" value="1"/>
</dbReference>
<dbReference type="Pfam" id="PF01512">
    <property type="entry name" value="Complex1_51K"/>
    <property type="match status" value="1"/>
</dbReference>
<dbReference type="Gene3D" id="3.10.20.600">
    <property type="match status" value="1"/>
</dbReference>
<evidence type="ECO:0000256" key="1">
    <source>
        <dbReference type="ARBA" id="ARBA00001917"/>
    </source>
</evidence>
<evidence type="ECO:0000256" key="4">
    <source>
        <dbReference type="ARBA" id="ARBA00022485"/>
    </source>
</evidence>
<dbReference type="SUPFAM" id="SSF142984">
    <property type="entry name" value="Nqo1 middle domain-like"/>
    <property type="match status" value="1"/>
</dbReference>
<organism evidence="11 12">
    <name type="scientific">Peterkaempfera bronchialis</name>
    <dbReference type="NCBI Taxonomy" id="2126346"/>
    <lineage>
        <taxon>Bacteria</taxon>
        <taxon>Bacillati</taxon>
        <taxon>Actinomycetota</taxon>
        <taxon>Actinomycetes</taxon>
        <taxon>Kitasatosporales</taxon>
        <taxon>Streptomycetaceae</taxon>
        <taxon>Peterkaempfera</taxon>
    </lineage>
</organism>
<evidence type="ECO:0000256" key="7">
    <source>
        <dbReference type="ARBA" id="ARBA00022723"/>
    </source>
</evidence>
<dbReference type="GO" id="GO:0003954">
    <property type="term" value="F:NADH dehydrogenase activity"/>
    <property type="evidence" value="ECO:0007669"/>
    <property type="project" value="TreeGrafter"/>
</dbReference>
<dbReference type="KEGG" id="stri:C7M71_008790"/>
<sequence length="504" mass="52127">MTTPVVDDVPEVLRIGPARLTAGLDSAVRLDYTAHQLTHGPLPRYDLDGLIALAERIKLKGKGGAGFPFARKLQAVLKTVERQRIAPAVVVNATEGEPGSAKDRMLLARAPHVILDGASLVADALGAASLAIGVDEGSPGVTSMPPAVAERRWDIPVRVVCQPERFTSGEGGSLVRGVNGLPAIPPSRKIRTSDGGNGGVDGRPTLLSNAETFSQLGIAARLGPDAYTVIGTKAEPGTVLLTINRPDAKRPLIVETPAGTLLGDVLDAAGVSPGQGVLVGGYHGMFLDADAAVKAPCSRAGMSAAGGSFGAGIVIPIPEDTCPLGEAARIADWLAVQSAGQCGPCRMGLPNLARVLTDLANGGGGTRALEEARRIAGGVIGQGACSHPDGSSRFILSALTAFTDDLANHSLRGGCGRRVRGVMPLSPWGPGQDQDHLNGPTLVVDWQRCRAHGLCAALAPELFSLDAHGFPVVSNAPIPVWLENDAQRAVNQCPALALRFNRPR</sequence>
<comment type="cofactor">
    <cofactor evidence="1">
        <name>FMN</name>
        <dbReference type="ChEBI" id="CHEBI:58210"/>
    </cofactor>
</comment>
<dbReference type="GO" id="GO:0046872">
    <property type="term" value="F:metal ion binding"/>
    <property type="evidence" value="ECO:0007669"/>
    <property type="project" value="UniProtKB-KW"/>
</dbReference>
<comment type="similarity">
    <text evidence="3">Belongs to the complex I 51 kDa subunit family.</text>
</comment>
<evidence type="ECO:0000256" key="6">
    <source>
        <dbReference type="ARBA" id="ARBA00022643"/>
    </source>
</evidence>
<dbReference type="GO" id="GO:0045333">
    <property type="term" value="P:cellular respiration"/>
    <property type="evidence" value="ECO:0007669"/>
    <property type="project" value="TreeGrafter"/>
</dbReference>
<dbReference type="OrthoDB" id="9805533at2"/>
<name>A0A345SUX0_9ACTN</name>
<evidence type="ECO:0000313" key="11">
    <source>
        <dbReference type="EMBL" id="AXI77525.1"/>
    </source>
</evidence>
<proteinExistence type="inferred from homology"/>
<dbReference type="Gene3D" id="3.40.50.11540">
    <property type="entry name" value="NADH-ubiquinone oxidoreductase 51kDa subunit"/>
    <property type="match status" value="1"/>
</dbReference>
<gene>
    <name evidence="11" type="ORF">C7M71_008790</name>
</gene>
<evidence type="ECO:0000256" key="3">
    <source>
        <dbReference type="ARBA" id="ARBA00007523"/>
    </source>
</evidence>
<dbReference type="InterPro" id="IPR037225">
    <property type="entry name" value="Nuo51_FMN-bd_sf"/>
</dbReference>
<dbReference type="EMBL" id="CP031264">
    <property type="protein sequence ID" value="AXI77525.1"/>
    <property type="molecule type" value="Genomic_DNA"/>
</dbReference>
<dbReference type="InterPro" id="IPR050837">
    <property type="entry name" value="ComplexI_51kDa_subunit"/>
</dbReference>
<dbReference type="Pfam" id="PF10589">
    <property type="entry name" value="NADH_4Fe-4S"/>
    <property type="match status" value="1"/>
</dbReference>
<feature type="domain" description="NADH-ubiquinone oxidoreductase 51kDa subunit iron-sulphur binding" evidence="10">
    <location>
        <begin position="324"/>
        <end position="369"/>
    </location>
</feature>
<comment type="cofactor">
    <cofactor evidence="2">
        <name>[4Fe-4S] cluster</name>
        <dbReference type="ChEBI" id="CHEBI:49883"/>
    </cofactor>
</comment>
<keyword evidence="6" id="KW-0288">FMN</keyword>
<evidence type="ECO:0000256" key="2">
    <source>
        <dbReference type="ARBA" id="ARBA00001966"/>
    </source>
</evidence>
<evidence type="ECO:0000313" key="12">
    <source>
        <dbReference type="Proteomes" id="UP000249340"/>
    </source>
</evidence>
<evidence type="ECO:0000256" key="5">
    <source>
        <dbReference type="ARBA" id="ARBA00022630"/>
    </source>
</evidence>
<dbReference type="Gene3D" id="1.20.1440.230">
    <property type="entry name" value="NADH-ubiquinone oxidoreductase 51kDa subunit, iron-sulphur binding domain"/>
    <property type="match status" value="1"/>
</dbReference>
<dbReference type="AlphaFoldDB" id="A0A345SUX0"/>